<dbReference type="GeneID" id="130463612"/>
<reference evidence="3" key="1">
    <citation type="journal article" date="2021" name="Nat. Commun.">
        <title>Genomic analyses provide insights into spinach domestication and the genetic basis of agronomic traits.</title>
        <authorList>
            <person name="Cai X."/>
            <person name="Sun X."/>
            <person name="Xu C."/>
            <person name="Sun H."/>
            <person name="Wang X."/>
            <person name="Ge C."/>
            <person name="Zhang Z."/>
            <person name="Wang Q."/>
            <person name="Fei Z."/>
            <person name="Jiao C."/>
            <person name="Wang Q."/>
        </authorList>
    </citation>
    <scope>NUCLEOTIDE SEQUENCE [LARGE SCALE GENOMIC DNA]</scope>
    <source>
        <strain evidence="3">cv. Varoflay</strain>
    </source>
</reference>
<dbReference type="InterPro" id="IPR053151">
    <property type="entry name" value="RNase_H-like"/>
</dbReference>
<dbReference type="Pfam" id="PF13456">
    <property type="entry name" value="RVT_3"/>
    <property type="match status" value="1"/>
</dbReference>
<keyword evidence="1" id="KW-0732">Signal</keyword>
<name>A0ABM3QZH0_SPIOL</name>
<accession>A0ABM3QZH0</accession>
<organism evidence="3 4">
    <name type="scientific">Spinacia oleracea</name>
    <name type="common">Spinach</name>
    <dbReference type="NCBI Taxonomy" id="3562"/>
    <lineage>
        <taxon>Eukaryota</taxon>
        <taxon>Viridiplantae</taxon>
        <taxon>Streptophyta</taxon>
        <taxon>Embryophyta</taxon>
        <taxon>Tracheophyta</taxon>
        <taxon>Spermatophyta</taxon>
        <taxon>Magnoliopsida</taxon>
        <taxon>eudicotyledons</taxon>
        <taxon>Gunneridae</taxon>
        <taxon>Pentapetalae</taxon>
        <taxon>Caryophyllales</taxon>
        <taxon>Chenopodiaceae</taxon>
        <taxon>Chenopodioideae</taxon>
        <taxon>Anserineae</taxon>
        <taxon>Spinacia</taxon>
    </lineage>
</organism>
<dbReference type="SUPFAM" id="SSF53098">
    <property type="entry name" value="Ribonuclease H-like"/>
    <property type="match status" value="1"/>
</dbReference>
<dbReference type="InterPro" id="IPR002156">
    <property type="entry name" value="RNaseH_domain"/>
</dbReference>
<keyword evidence="3" id="KW-1185">Reference proteome</keyword>
<gene>
    <name evidence="4" type="primary">LOC130463612</name>
</gene>
<protein>
    <recommendedName>
        <fullName evidence="2">RNase H type-1 domain-containing protein</fullName>
    </recommendedName>
</protein>
<dbReference type="PANTHER" id="PTHR47723:SF22">
    <property type="entry name" value="RNASE H TYPE-1 DOMAIN-CONTAINING PROTEIN"/>
    <property type="match status" value="1"/>
</dbReference>
<evidence type="ECO:0000259" key="2">
    <source>
        <dbReference type="Pfam" id="PF13456"/>
    </source>
</evidence>
<feature type="domain" description="RNase H type-1" evidence="2">
    <location>
        <begin position="71"/>
        <end position="194"/>
    </location>
</feature>
<dbReference type="Gene3D" id="3.30.420.10">
    <property type="entry name" value="Ribonuclease H-like superfamily/Ribonuclease H"/>
    <property type="match status" value="1"/>
</dbReference>
<dbReference type="RefSeq" id="XP_056688774.1">
    <property type="nucleotide sequence ID" value="XM_056832796.1"/>
</dbReference>
<evidence type="ECO:0000313" key="3">
    <source>
        <dbReference type="Proteomes" id="UP000813463"/>
    </source>
</evidence>
<feature type="chain" id="PRO_5046374147" description="RNase H type-1 domain-containing protein" evidence="1">
    <location>
        <begin position="23"/>
        <end position="206"/>
    </location>
</feature>
<sequence length="206" mass="22973">MSIQQLQNLVLLRLSWWIKGWGDPFPYSSEDIIRNPSCLLWVASDGMVGLNRPPKVIVSWNPPIPGHLKWNVDASFKPSPRMSAIGGVLRGSCGLFKCMFSSPIPPIEINSAEVLAIYRALQITASNATIKSQPILVESDSVNAVKWCNDDTGGPWNLNFQLNYIRNARKEWLNLSITHRGRSANMVADSLAKQGLVRDAEFIAWL</sequence>
<reference evidence="4" key="2">
    <citation type="submission" date="2025-08" db="UniProtKB">
        <authorList>
            <consortium name="RefSeq"/>
        </authorList>
    </citation>
    <scope>IDENTIFICATION</scope>
    <source>
        <tissue evidence="4">Leaf</tissue>
    </source>
</reference>
<evidence type="ECO:0000256" key="1">
    <source>
        <dbReference type="SAM" id="SignalP"/>
    </source>
</evidence>
<evidence type="ECO:0000313" key="4">
    <source>
        <dbReference type="RefSeq" id="XP_056688774.1"/>
    </source>
</evidence>
<dbReference type="Proteomes" id="UP000813463">
    <property type="component" value="Chromosome 6"/>
</dbReference>
<dbReference type="CDD" id="cd06222">
    <property type="entry name" value="RNase_H_like"/>
    <property type="match status" value="1"/>
</dbReference>
<dbReference type="InterPro" id="IPR012337">
    <property type="entry name" value="RNaseH-like_sf"/>
</dbReference>
<dbReference type="InterPro" id="IPR044730">
    <property type="entry name" value="RNase_H-like_dom_plant"/>
</dbReference>
<dbReference type="InterPro" id="IPR036397">
    <property type="entry name" value="RNaseH_sf"/>
</dbReference>
<proteinExistence type="predicted"/>
<feature type="signal peptide" evidence="1">
    <location>
        <begin position="1"/>
        <end position="22"/>
    </location>
</feature>
<dbReference type="PANTHER" id="PTHR47723">
    <property type="entry name" value="OS05G0353850 PROTEIN"/>
    <property type="match status" value="1"/>
</dbReference>